<dbReference type="AlphaFoldDB" id="A0A9W9RR74"/>
<gene>
    <name evidence="12" type="ORF">N7496_009492</name>
</gene>
<evidence type="ECO:0000256" key="10">
    <source>
        <dbReference type="ARBA" id="ARBA00048473"/>
    </source>
</evidence>
<dbReference type="GO" id="GO:0000324">
    <property type="term" value="C:fungal-type vacuole"/>
    <property type="evidence" value="ECO:0007669"/>
    <property type="project" value="TreeGrafter"/>
</dbReference>
<comment type="similarity">
    <text evidence="2">Belongs to the cystinosin family.</text>
</comment>
<dbReference type="OrthoDB" id="75720at2759"/>
<dbReference type="SMART" id="SM00679">
    <property type="entry name" value="CTNS"/>
    <property type="match status" value="2"/>
</dbReference>
<keyword evidence="9" id="KW-0458">Lysosome</keyword>
<protein>
    <submittedName>
        <fullName evidence="12">Uncharacterized protein</fullName>
    </submittedName>
</protein>
<keyword evidence="4 11" id="KW-0812">Transmembrane</keyword>
<comment type="caution">
    <text evidence="12">The sequence shown here is derived from an EMBL/GenBank/DDBJ whole genome shotgun (WGS) entry which is preliminary data.</text>
</comment>
<dbReference type="GO" id="GO:0005774">
    <property type="term" value="C:vacuolar membrane"/>
    <property type="evidence" value="ECO:0007669"/>
    <property type="project" value="TreeGrafter"/>
</dbReference>
<name>A0A9W9RR74_9EURO</name>
<reference evidence="12" key="2">
    <citation type="journal article" date="2023" name="IMA Fungus">
        <title>Comparative genomic study of the Penicillium genus elucidates a diverse pangenome and 15 lateral gene transfer events.</title>
        <authorList>
            <person name="Petersen C."/>
            <person name="Sorensen T."/>
            <person name="Nielsen M.R."/>
            <person name="Sondergaard T.E."/>
            <person name="Sorensen J.L."/>
            <person name="Fitzpatrick D.A."/>
            <person name="Frisvad J.C."/>
            <person name="Nielsen K.L."/>
        </authorList>
    </citation>
    <scope>NUCLEOTIDE SEQUENCE</scope>
    <source>
        <strain evidence="12">IBT 29864</strain>
    </source>
</reference>
<dbReference type="GeneID" id="81441585"/>
<sequence length="285" mass="32328">MDRTQLEIFVRALSRLLGWTYMASWSLSFFPLPISMWRRKSTSGVSIDFNFINLLGFTCYAIYTATFLYSPMIRDQYAARHPAAAEPTVRLNDLAFAALGVIMCLIAYSMFWPKIWGLHTPRRQHVSWTMRGLFSGCVLAPLVVTCVVLARSPEGGNDPFGWAWIDVIYTFSYDKLVITTFKYVPQAWMNYRRQSTVGWNIWTIILDLIGGILSLLQLVLDSSLQSDWSGITGNPAKLLLSNITIFFDLIFIVQHYILYRDAPDPKAQSGPDSTTPLLDESNPLA</sequence>
<evidence type="ECO:0000256" key="2">
    <source>
        <dbReference type="ARBA" id="ARBA00006855"/>
    </source>
</evidence>
<keyword evidence="3" id="KW-0813">Transport</keyword>
<evidence type="ECO:0000256" key="9">
    <source>
        <dbReference type="ARBA" id="ARBA00023228"/>
    </source>
</evidence>
<dbReference type="FunFam" id="1.20.1280.290:FF:000016">
    <property type="entry name" value="Cystinosin homolog"/>
    <property type="match status" value="1"/>
</dbReference>
<dbReference type="GO" id="GO:0015184">
    <property type="term" value="F:L-cystine transmembrane transporter activity"/>
    <property type="evidence" value="ECO:0007669"/>
    <property type="project" value="TreeGrafter"/>
</dbReference>
<dbReference type="Pfam" id="PF04193">
    <property type="entry name" value="PQ-loop"/>
    <property type="match status" value="2"/>
</dbReference>
<keyword evidence="6" id="KW-0769">Symport</keyword>
<dbReference type="InterPro" id="IPR005282">
    <property type="entry name" value="LC_transporter"/>
</dbReference>
<keyword evidence="5" id="KW-0677">Repeat</keyword>
<evidence type="ECO:0000256" key="11">
    <source>
        <dbReference type="SAM" id="Phobius"/>
    </source>
</evidence>
<feature type="transmembrane region" description="Helical" evidence="11">
    <location>
        <begin position="239"/>
        <end position="259"/>
    </location>
</feature>
<keyword evidence="13" id="KW-1185">Reference proteome</keyword>
<evidence type="ECO:0000256" key="8">
    <source>
        <dbReference type="ARBA" id="ARBA00023136"/>
    </source>
</evidence>
<proteinExistence type="inferred from homology"/>
<evidence type="ECO:0000256" key="4">
    <source>
        <dbReference type="ARBA" id="ARBA00022692"/>
    </source>
</evidence>
<accession>A0A9W9RR74</accession>
<comment type="catalytic activity">
    <reaction evidence="10">
        <text>L-cystine(out) + H(+)(out) = L-cystine(in) + H(+)(in)</text>
        <dbReference type="Rhea" id="RHEA:66172"/>
        <dbReference type="ChEBI" id="CHEBI:15378"/>
        <dbReference type="ChEBI" id="CHEBI:35491"/>
    </reaction>
    <physiologicalReaction direction="left-to-right" evidence="10">
        <dbReference type="Rhea" id="RHEA:66173"/>
    </physiologicalReaction>
</comment>
<reference evidence="12" key="1">
    <citation type="submission" date="2022-11" db="EMBL/GenBank/DDBJ databases">
        <authorList>
            <person name="Petersen C."/>
        </authorList>
    </citation>
    <scope>NUCLEOTIDE SEQUENCE</scope>
    <source>
        <strain evidence="12">IBT 29864</strain>
    </source>
</reference>
<keyword evidence="8 11" id="KW-0472">Membrane</keyword>
<evidence type="ECO:0000256" key="7">
    <source>
        <dbReference type="ARBA" id="ARBA00022989"/>
    </source>
</evidence>
<evidence type="ECO:0000313" key="13">
    <source>
        <dbReference type="Proteomes" id="UP001147782"/>
    </source>
</evidence>
<dbReference type="RefSeq" id="XP_056551406.1">
    <property type="nucleotide sequence ID" value="XM_056702406.1"/>
</dbReference>
<evidence type="ECO:0000256" key="3">
    <source>
        <dbReference type="ARBA" id="ARBA00022448"/>
    </source>
</evidence>
<feature type="transmembrane region" description="Helical" evidence="11">
    <location>
        <begin position="16"/>
        <end position="37"/>
    </location>
</feature>
<dbReference type="PANTHER" id="PTHR13131">
    <property type="entry name" value="CYSTINOSIN"/>
    <property type="match status" value="1"/>
</dbReference>
<evidence type="ECO:0000313" key="12">
    <source>
        <dbReference type="EMBL" id="KAJ5363779.1"/>
    </source>
</evidence>
<organism evidence="12 13">
    <name type="scientific">Penicillium cataractarum</name>
    <dbReference type="NCBI Taxonomy" id="2100454"/>
    <lineage>
        <taxon>Eukaryota</taxon>
        <taxon>Fungi</taxon>
        <taxon>Dikarya</taxon>
        <taxon>Ascomycota</taxon>
        <taxon>Pezizomycotina</taxon>
        <taxon>Eurotiomycetes</taxon>
        <taxon>Eurotiomycetidae</taxon>
        <taxon>Eurotiales</taxon>
        <taxon>Aspergillaceae</taxon>
        <taxon>Penicillium</taxon>
    </lineage>
</organism>
<feature type="transmembrane region" description="Helical" evidence="11">
    <location>
        <begin position="197"/>
        <end position="219"/>
    </location>
</feature>
<comment type="subcellular location">
    <subcellularLocation>
        <location evidence="1">Lysosome membrane</location>
        <topology evidence="1">Multi-pass membrane protein</topology>
    </subcellularLocation>
</comment>
<dbReference type="PANTHER" id="PTHR13131:SF5">
    <property type="entry name" value="CYSTINOSIN"/>
    <property type="match status" value="1"/>
</dbReference>
<evidence type="ECO:0000256" key="6">
    <source>
        <dbReference type="ARBA" id="ARBA00022847"/>
    </source>
</evidence>
<feature type="transmembrane region" description="Helical" evidence="11">
    <location>
        <begin position="89"/>
        <end position="111"/>
    </location>
</feature>
<dbReference type="Proteomes" id="UP001147782">
    <property type="component" value="Unassembled WGS sequence"/>
</dbReference>
<dbReference type="Gene3D" id="1.20.1280.290">
    <property type="match status" value="2"/>
</dbReference>
<dbReference type="InterPro" id="IPR006603">
    <property type="entry name" value="PQ-loop_rpt"/>
</dbReference>
<dbReference type="EMBL" id="JAPZBS010000008">
    <property type="protein sequence ID" value="KAJ5363779.1"/>
    <property type="molecule type" value="Genomic_DNA"/>
</dbReference>
<evidence type="ECO:0000256" key="5">
    <source>
        <dbReference type="ARBA" id="ARBA00022737"/>
    </source>
</evidence>
<evidence type="ECO:0000256" key="1">
    <source>
        <dbReference type="ARBA" id="ARBA00004155"/>
    </source>
</evidence>
<feature type="transmembrane region" description="Helical" evidence="11">
    <location>
        <begin position="49"/>
        <end position="69"/>
    </location>
</feature>
<dbReference type="GO" id="GO:0015293">
    <property type="term" value="F:symporter activity"/>
    <property type="evidence" value="ECO:0007669"/>
    <property type="project" value="UniProtKB-KW"/>
</dbReference>
<feature type="transmembrane region" description="Helical" evidence="11">
    <location>
        <begin position="132"/>
        <end position="150"/>
    </location>
</feature>
<keyword evidence="7 11" id="KW-1133">Transmembrane helix</keyword>